<evidence type="ECO:0000256" key="1">
    <source>
        <dbReference type="SAM" id="MobiDB-lite"/>
    </source>
</evidence>
<accession>A0A3P3W1F9</accession>
<keyword evidence="2" id="KW-0472">Membrane</keyword>
<dbReference type="OrthoDB" id="8479889at2"/>
<sequence length="236" mass="25920">MANTSSAQNEKQPGRFRQVIDVFKMTAKYDKPGVALMIAAFIVPVVLAIVLCLIFYANNVIMWIMFVLLGVLFGVLLFMFALNWRAERVAYSQLEGQKGATGAVLTSSLRGQWKTSDMPVAFNPRTQDVLFRAVGKPGVVLFTESANAHSKKLLADERRKIQRLLPTVPVHHLQVGGEGGIKLGQLKGAVGKLPNKLTKAEILAVDSRLASLQGNQMPIPKGIDPNKVRPSRSQMR</sequence>
<dbReference type="Pfam" id="PF13829">
    <property type="entry name" value="DUF4191"/>
    <property type="match status" value="1"/>
</dbReference>
<gene>
    <name evidence="3" type="ORF">EG850_01350</name>
</gene>
<evidence type="ECO:0000256" key="2">
    <source>
        <dbReference type="SAM" id="Phobius"/>
    </source>
</evidence>
<reference evidence="3 4" key="1">
    <citation type="submission" date="2018-11" db="EMBL/GenBank/DDBJ databases">
        <title>YIM 102482-1 draft genome.</title>
        <authorList>
            <person name="Li G."/>
            <person name="Jiang Y."/>
        </authorList>
    </citation>
    <scope>NUCLEOTIDE SEQUENCE [LARGE SCALE GENOMIC DNA]</scope>
    <source>
        <strain evidence="3 4">YIM 102482-1</strain>
    </source>
</reference>
<dbReference type="EMBL" id="RQVS01000001">
    <property type="protein sequence ID" value="RRJ88810.1"/>
    <property type="molecule type" value="Genomic_DNA"/>
</dbReference>
<name>A0A3P3W1F9_9MICO</name>
<dbReference type="RefSeq" id="WP_124969067.1">
    <property type="nucleotide sequence ID" value="NZ_RQVS01000001.1"/>
</dbReference>
<evidence type="ECO:0000313" key="3">
    <source>
        <dbReference type="EMBL" id="RRJ88810.1"/>
    </source>
</evidence>
<feature type="region of interest" description="Disordered" evidence="1">
    <location>
        <begin position="215"/>
        <end position="236"/>
    </location>
</feature>
<comment type="caution">
    <text evidence="3">The sequence shown here is derived from an EMBL/GenBank/DDBJ whole genome shotgun (WGS) entry which is preliminary data.</text>
</comment>
<feature type="transmembrane region" description="Helical" evidence="2">
    <location>
        <begin position="34"/>
        <end position="57"/>
    </location>
</feature>
<proteinExistence type="predicted"/>
<keyword evidence="2" id="KW-0812">Transmembrane</keyword>
<keyword evidence="2" id="KW-1133">Transmembrane helix</keyword>
<dbReference type="InterPro" id="IPR025445">
    <property type="entry name" value="DUF4191"/>
</dbReference>
<keyword evidence="4" id="KW-1185">Reference proteome</keyword>
<dbReference type="Proteomes" id="UP000274391">
    <property type="component" value="Unassembled WGS sequence"/>
</dbReference>
<dbReference type="AlphaFoldDB" id="A0A3P3W1F9"/>
<evidence type="ECO:0000313" key="4">
    <source>
        <dbReference type="Proteomes" id="UP000274391"/>
    </source>
</evidence>
<feature type="transmembrane region" description="Helical" evidence="2">
    <location>
        <begin position="63"/>
        <end position="84"/>
    </location>
</feature>
<protein>
    <submittedName>
        <fullName evidence="3">DUF4191 family protein</fullName>
    </submittedName>
</protein>
<organism evidence="3 4">
    <name type="scientific">Gulosibacter macacae</name>
    <dbReference type="NCBI Taxonomy" id="2488791"/>
    <lineage>
        <taxon>Bacteria</taxon>
        <taxon>Bacillati</taxon>
        <taxon>Actinomycetota</taxon>
        <taxon>Actinomycetes</taxon>
        <taxon>Micrococcales</taxon>
        <taxon>Microbacteriaceae</taxon>
        <taxon>Gulosibacter</taxon>
    </lineage>
</organism>